<name>A0A4R4ELL4_9BACL</name>
<dbReference type="EMBL" id="SKFG01000003">
    <property type="protein sequence ID" value="TCZ79341.1"/>
    <property type="molecule type" value="Genomic_DNA"/>
</dbReference>
<dbReference type="InterPro" id="IPR050275">
    <property type="entry name" value="PGM_Phosphatase"/>
</dbReference>
<sequence>MATIGLIRHGLTAWNELGKAQGISDISLNEKGLRQANAIAERVSGGHWDIVCSSTLTRALQTAEAICDKLGINSIITDDRLREINCGLIEGTTEDERIFKWGKNWRSQNIGMEPFEEVAKRGMEFIEEVCSTNPDKRILIVSHGALIGLTLQHLLPQVFPKTHIDNASITMINLDNNGWECSLYNCTRHLESMNLN</sequence>
<accession>A0A4R4ELL4</accession>
<protein>
    <submittedName>
        <fullName evidence="4">Histidine phosphatase family protein</fullName>
    </submittedName>
</protein>
<dbReference type="InterPro" id="IPR029033">
    <property type="entry name" value="His_PPase_superfam"/>
</dbReference>
<feature type="domain" description="SRCR" evidence="3">
    <location>
        <begin position="26"/>
        <end position="71"/>
    </location>
</feature>
<feature type="active site" description="Proton donor/acceptor" evidence="1">
    <location>
        <position position="83"/>
    </location>
</feature>
<dbReference type="SUPFAM" id="SSF53254">
    <property type="entry name" value="Phosphoglycerate mutase-like"/>
    <property type="match status" value="1"/>
</dbReference>
<dbReference type="CDD" id="cd07067">
    <property type="entry name" value="HP_PGM_like"/>
    <property type="match status" value="1"/>
</dbReference>
<dbReference type="Proteomes" id="UP000295418">
    <property type="component" value="Unassembled WGS sequence"/>
</dbReference>
<organism evidence="4 5">
    <name type="scientific">Paenibacillus albiflavus</name>
    <dbReference type="NCBI Taxonomy" id="2545760"/>
    <lineage>
        <taxon>Bacteria</taxon>
        <taxon>Bacillati</taxon>
        <taxon>Bacillota</taxon>
        <taxon>Bacilli</taxon>
        <taxon>Bacillales</taxon>
        <taxon>Paenibacillaceae</taxon>
        <taxon>Paenibacillus</taxon>
    </lineage>
</organism>
<comment type="caution">
    <text evidence="4">The sequence shown here is derived from an EMBL/GenBank/DDBJ whole genome shotgun (WGS) entry which is preliminary data.</text>
</comment>
<dbReference type="Pfam" id="PF00300">
    <property type="entry name" value="His_Phos_1"/>
    <property type="match status" value="1"/>
</dbReference>
<dbReference type="PROSITE" id="PS50287">
    <property type="entry name" value="SRCR_2"/>
    <property type="match status" value="1"/>
</dbReference>
<dbReference type="RefSeq" id="WP_132416999.1">
    <property type="nucleotide sequence ID" value="NZ_SKFG01000003.1"/>
</dbReference>
<evidence type="ECO:0000313" key="5">
    <source>
        <dbReference type="Proteomes" id="UP000295418"/>
    </source>
</evidence>
<dbReference type="PANTHER" id="PTHR48100:SF1">
    <property type="entry name" value="HISTIDINE PHOSPHATASE FAMILY PROTEIN-RELATED"/>
    <property type="match status" value="1"/>
</dbReference>
<evidence type="ECO:0000259" key="3">
    <source>
        <dbReference type="PROSITE" id="PS50287"/>
    </source>
</evidence>
<dbReference type="SMART" id="SM00855">
    <property type="entry name" value="PGAM"/>
    <property type="match status" value="1"/>
</dbReference>
<keyword evidence="5" id="KW-1185">Reference proteome</keyword>
<dbReference type="OrthoDB" id="9782128at2"/>
<dbReference type="InterPro" id="IPR013078">
    <property type="entry name" value="His_Pase_superF_clade-1"/>
</dbReference>
<evidence type="ECO:0000256" key="2">
    <source>
        <dbReference type="PIRSR" id="PIRSR613078-2"/>
    </source>
</evidence>
<feature type="active site" description="Tele-phosphohistidine intermediate" evidence="1">
    <location>
        <position position="9"/>
    </location>
</feature>
<dbReference type="GO" id="GO:0016020">
    <property type="term" value="C:membrane"/>
    <property type="evidence" value="ECO:0007669"/>
    <property type="project" value="InterPro"/>
</dbReference>
<dbReference type="InterPro" id="IPR001190">
    <property type="entry name" value="SRCR"/>
</dbReference>
<dbReference type="GO" id="GO:0005737">
    <property type="term" value="C:cytoplasm"/>
    <property type="evidence" value="ECO:0007669"/>
    <property type="project" value="TreeGrafter"/>
</dbReference>
<evidence type="ECO:0000313" key="4">
    <source>
        <dbReference type="EMBL" id="TCZ79341.1"/>
    </source>
</evidence>
<proteinExistence type="predicted"/>
<dbReference type="Gene3D" id="3.40.50.1240">
    <property type="entry name" value="Phosphoglycerate mutase-like"/>
    <property type="match status" value="1"/>
</dbReference>
<reference evidence="4 5" key="1">
    <citation type="submission" date="2019-03" db="EMBL/GenBank/DDBJ databases">
        <authorList>
            <person name="Kim M.K.M."/>
        </authorList>
    </citation>
    <scope>NUCLEOTIDE SEQUENCE [LARGE SCALE GENOMIC DNA]</scope>
    <source>
        <strain evidence="4 5">18JY21-1</strain>
    </source>
</reference>
<dbReference type="AlphaFoldDB" id="A0A4R4ELL4"/>
<feature type="binding site" evidence="2">
    <location>
        <position position="58"/>
    </location>
    <ligand>
        <name>substrate</name>
    </ligand>
</feature>
<feature type="binding site" evidence="2">
    <location>
        <begin position="8"/>
        <end position="15"/>
    </location>
    <ligand>
        <name>substrate</name>
    </ligand>
</feature>
<dbReference type="PANTHER" id="PTHR48100">
    <property type="entry name" value="BROAD-SPECIFICITY PHOSPHATASE YOR283W-RELATED"/>
    <property type="match status" value="1"/>
</dbReference>
<evidence type="ECO:0000256" key="1">
    <source>
        <dbReference type="PIRSR" id="PIRSR613078-1"/>
    </source>
</evidence>
<gene>
    <name evidence="4" type="ORF">E0485_05635</name>
</gene>
<dbReference type="GO" id="GO:0016791">
    <property type="term" value="F:phosphatase activity"/>
    <property type="evidence" value="ECO:0007669"/>
    <property type="project" value="TreeGrafter"/>
</dbReference>